<dbReference type="FunFam" id="2.40.50.100:FF:000029">
    <property type="entry name" value="propionyl-CoA carboxylase alpha chain, mitochondrial"/>
    <property type="match status" value="1"/>
</dbReference>
<dbReference type="SMR" id="F7GFS4"/>
<dbReference type="VEuPathDB" id="HostDB:ENSMMUG00000004493"/>
<keyword evidence="12" id="KW-0809">Transit peptide</keyword>
<dbReference type="PROSITE" id="PS00867">
    <property type="entry name" value="CPSASE_2"/>
    <property type="match status" value="1"/>
</dbReference>
<dbReference type="VGNC" id="VGNC:75773">
    <property type="gene designation" value="PCCA"/>
</dbReference>
<dbReference type="PROSITE" id="PS00188">
    <property type="entry name" value="BIOTIN"/>
    <property type="match status" value="1"/>
</dbReference>
<keyword evidence="11" id="KW-0460">Magnesium</keyword>
<evidence type="ECO:0000256" key="21">
    <source>
        <dbReference type="ARBA" id="ARBA00049495"/>
    </source>
</evidence>
<keyword evidence="18" id="KW-0092">Biotin</keyword>
<dbReference type="PROSITE" id="PS50979">
    <property type="entry name" value="BC"/>
    <property type="match status" value="1"/>
</dbReference>
<evidence type="ECO:0000313" key="30">
    <source>
        <dbReference type="VGNC" id="VGNC:75773"/>
    </source>
</evidence>
<evidence type="ECO:0000256" key="7">
    <source>
        <dbReference type="ARBA" id="ARBA00022598"/>
    </source>
</evidence>
<dbReference type="PROSITE" id="PS50975">
    <property type="entry name" value="ATP_GRASP"/>
    <property type="match status" value="1"/>
</dbReference>
<evidence type="ECO:0000256" key="20">
    <source>
        <dbReference type="ARBA" id="ARBA00048208"/>
    </source>
</evidence>
<organism evidence="28 29">
    <name type="scientific">Macaca mulatta</name>
    <name type="common">Rhesus macaque</name>
    <dbReference type="NCBI Taxonomy" id="9544"/>
    <lineage>
        <taxon>Eukaryota</taxon>
        <taxon>Metazoa</taxon>
        <taxon>Chordata</taxon>
        <taxon>Craniata</taxon>
        <taxon>Vertebrata</taxon>
        <taxon>Euteleostomi</taxon>
        <taxon>Mammalia</taxon>
        <taxon>Eutheria</taxon>
        <taxon>Euarchontoglires</taxon>
        <taxon>Primates</taxon>
        <taxon>Haplorrhini</taxon>
        <taxon>Catarrhini</taxon>
        <taxon>Cercopithecidae</taxon>
        <taxon>Cercopithecinae</taxon>
        <taxon>Macaca</taxon>
    </lineage>
</organism>
<dbReference type="PANTHER" id="PTHR18866:SF33">
    <property type="entry name" value="METHYLCROTONOYL-COA CARBOXYLASE SUBUNIT ALPHA, MITOCHONDRIAL-RELATED"/>
    <property type="match status" value="1"/>
</dbReference>
<evidence type="ECO:0000313" key="29">
    <source>
        <dbReference type="Proteomes" id="UP000006718"/>
    </source>
</evidence>
<reference evidence="29" key="1">
    <citation type="journal article" date="2007" name="Science">
        <title>Evolutionary and biomedical insights from the rhesus macaque genome.</title>
        <authorList>
            <person name="Gibbs R.A."/>
            <person name="Rogers J."/>
            <person name="Katze M.G."/>
            <person name="Bumgarner R."/>
            <person name="Weinstock G.M."/>
            <person name="Mardis E.R."/>
            <person name="Remington K.A."/>
            <person name="Strausberg R.L."/>
            <person name="Venter J.C."/>
            <person name="Wilson R.K."/>
            <person name="Batzer M.A."/>
            <person name="Bustamante C.D."/>
            <person name="Eichler E.E."/>
            <person name="Hahn M.W."/>
            <person name="Hardison R.C."/>
            <person name="Makova K.D."/>
            <person name="Miller W."/>
            <person name="Milosavljevic A."/>
            <person name="Palermo R.E."/>
            <person name="Siepel A."/>
            <person name="Sikela J.M."/>
            <person name="Attaway T."/>
            <person name="Bell S."/>
            <person name="Bernard K.E."/>
            <person name="Buhay C.J."/>
            <person name="Chandrabose M.N."/>
            <person name="Dao M."/>
            <person name="Davis C."/>
            <person name="Delehaunty K.D."/>
            <person name="Ding Y."/>
            <person name="Dinh H.H."/>
            <person name="Dugan-Rocha S."/>
            <person name="Fulton L.A."/>
            <person name="Gabisi R.A."/>
            <person name="Garner T.T."/>
            <person name="Godfrey J."/>
            <person name="Hawes A.C."/>
            <person name="Hernandez J."/>
            <person name="Hines S."/>
            <person name="Holder M."/>
            <person name="Hume J."/>
            <person name="Jhangiani S.N."/>
            <person name="Joshi V."/>
            <person name="Khan Z.M."/>
            <person name="Kirkness E.F."/>
            <person name="Cree A."/>
            <person name="Fowler R.G."/>
            <person name="Lee S."/>
            <person name="Lewis L.R."/>
            <person name="Li Z."/>
            <person name="Liu Y.-S."/>
            <person name="Moore S.M."/>
            <person name="Muzny D."/>
            <person name="Nazareth L.V."/>
            <person name="Ngo D.N."/>
            <person name="Okwuonu G.O."/>
            <person name="Pai G."/>
            <person name="Parker D."/>
            <person name="Paul H.A."/>
            <person name="Pfannkoch C."/>
            <person name="Pohl C.S."/>
            <person name="Rogers Y.-H.C."/>
            <person name="Ruiz S.J."/>
            <person name="Sabo A."/>
            <person name="Santibanez J."/>
            <person name="Schneider B.W."/>
            <person name="Smith S.M."/>
            <person name="Sodergren E."/>
            <person name="Svatek A.F."/>
            <person name="Utterback T.R."/>
            <person name="Vattathil S."/>
            <person name="Warren W."/>
            <person name="White C.S."/>
            <person name="Chinwalla A.T."/>
            <person name="Feng Y."/>
            <person name="Halpern A.L."/>
            <person name="Hillier L.W."/>
            <person name="Huang X."/>
            <person name="Minx P."/>
            <person name="Nelson J.O."/>
            <person name="Pepin K.H."/>
            <person name="Qin X."/>
            <person name="Sutton G.G."/>
            <person name="Venter E."/>
            <person name="Walenz B.P."/>
            <person name="Wallis J.W."/>
            <person name="Worley K.C."/>
            <person name="Yang S.-P."/>
            <person name="Jones S.M."/>
            <person name="Marra M.A."/>
            <person name="Rocchi M."/>
            <person name="Schein J.E."/>
            <person name="Baertsch R."/>
            <person name="Clarke L."/>
            <person name="Csuros M."/>
            <person name="Glasscock J."/>
            <person name="Harris R.A."/>
            <person name="Havlak P."/>
            <person name="Jackson A.R."/>
            <person name="Jiang H."/>
            <person name="Liu Y."/>
            <person name="Messina D.N."/>
            <person name="Shen Y."/>
            <person name="Song H.X.-Z."/>
            <person name="Wylie T."/>
            <person name="Zhang L."/>
            <person name="Birney E."/>
            <person name="Han K."/>
            <person name="Konkel M.K."/>
            <person name="Lee J."/>
            <person name="Smit A.F.A."/>
            <person name="Ullmer B."/>
            <person name="Wang H."/>
            <person name="Xing J."/>
            <person name="Burhans R."/>
            <person name="Cheng Z."/>
            <person name="Karro J.E."/>
            <person name="Ma J."/>
            <person name="Raney B."/>
            <person name="She X."/>
            <person name="Cox M.J."/>
            <person name="Demuth J.P."/>
            <person name="Dumas L.J."/>
            <person name="Han S.-G."/>
            <person name="Hopkins J."/>
            <person name="Karimpour-Fard A."/>
            <person name="Kim Y.H."/>
            <person name="Pollack J.R."/>
            <person name="Vinar T."/>
            <person name="Addo-Quaye C."/>
            <person name="Degenhardt J."/>
            <person name="Denby A."/>
            <person name="Hubisz M.J."/>
            <person name="Indap A."/>
            <person name="Kosiol C."/>
            <person name="Lahn B.T."/>
            <person name="Lawson H.A."/>
            <person name="Marklein A."/>
            <person name="Nielsen R."/>
            <person name="Vallender E.J."/>
            <person name="Clark A.G."/>
            <person name="Ferguson B."/>
            <person name="Hernandez R.D."/>
            <person name="Hirani K."/>
            <person name="Kehrer-Sawatzki H."/>
            <person name="Kolb J."/>
            <person name="Patil S."/>
            <person name="Pu L.-L."/>
            <person name="Ren Y."/>
            <person name="Smith D.G."/>
            <person name="Wheeler D.A."/>
            <person name="Schenck I."/>
            <person name="Ball E.V."/>
            <person name="Chen R."/>
            <person name="Cooper D.N."/>
            <person name="Giardine B."/>
            <person name="Hsu F."/>
            <person name="Kent W.J."/>
            <person name="Lesk A."/>
            <person name="Nelson D.L."/>
            <person name="O'brien W.E."/>
            <person name="Pruefer K."/>
            <person name="Stenson P.D."/>
            <person name="Wallace J.C."/>
            <person name="Ke H."/>
            <person name="Liu X.-M."/>
            <person name="Wang P."/>
            <person name="Xiang A.P."/>
            <person name="Yang F."/>
            <person name="Barber G.P."/>
            <person name="Haussler D."/>
            <person name="Karolchik D."/>
            <person name="Kern A.D."/>
            <person name="Kuhn R.M."/>
            <person name="Smith K.E."/>
            <person name="Zwieg A.S."/>
        </authorList>
    </citation>
    <scope>NUCLEOTIDE SEQUENCE [LARGE SCALE GENOMIC DNA]</scope>
    <source>
        <strain evidence="29">17573</strain>
    </source>
</reference>
<evidence type="ECO:0000256" key="10">
    <source>
        <dbReference type="ARBA" id="ARBA00022840"/>
    </source>
</evidence>
<dbReference type="Pfam" id="PF00289">
    <property type="entry name" value="Biotin_carb_N"/>
    <property type="match status" value="1"/>
</dbReference>
<evidence type="ECO:0000256" key="14">
    <source>
        <dbReference type="ARBA" id="ARBA00022990"/>
    </source>
</evidence>
<comment type="catalytic activity">
    <reaction evidence="21">
        <text>propanoyl-CoA + hydrogencarbonate + ATP = (S)-methylmalonyl-CoA + ADP + phosphate + H(+)</text>
        <dbReference type="Rhea" id="RHEA:23720"/>
        <dbReference type="ChEBI" id="CHEBI:15378"/>
        <dbReference type="ChEBI" id="CHEBI:17544"/>
        <dbReference type="ChEBI" id="CHEBI:30616"/>
        <dbReference type="ChEBI" id="CHEBI:43474"/>
        <dbReference type="ChEBI" id="CHEBI:57327"/>
        <dbReference type="ChEBI" id="CHEBI:57392"/>
        <dbReference type="ChEBI" id="CHEBI:456216"/>
        <dbReference type="EC" id="6.4.1.3"/>
    </reaction>
    <physiologicalReaction direction="left-to-right" evidence="21">
        <dbReference type="Rhea" id="RHEA:23721"/>
    </physiologicalReaction>
</comment>
<dbReference type="FunFam" id="3.30.700.30:FF:000001">
    <property type="entry name" value="Propionyl-CoA carboxylase alpha chain, mitochondrial"/>
    <property type="match status" value="1"/>
</dbReference>
<dbReference type="UniPathway" id="UPA00945">
    <property type="reaction ID" value="UER00908"/>
</dbReference>
<dbReference type="Proteomes" id="UP000006718">
    <property type="component" value="Chromosome 17"/>
</dbReference>
<dbReference type="Gene3D" id="2.40.50.100">
    <property type="match status" value="1"/>
</dbReference>
<evidence type="ECO:0000256" key="24">
    <source>
        <dbReference type="PROSITE-ProRule" id="PRU00409"/>
    </source>
</evidence>
<dbReference type="HOGENOM" id="CLU_000395_3_3_1"/>
<dbReference type="InterPro" id="IPR013815">
    <property type="entry name" value="ATP_grasp_subdomain_1"/>
</dbReference>
<evidence type="ECO:0000256" key="3">
    <source>
        <dbReference type="ARBA" id="ARBA00005060"/>
    </source>
</evidence>
<dbReference type="InterPro" id="IPR011054">
    <property type="entry name" value="Rudment_hybrid_motif"/>
</dbReference>
<dbReference type="GO" id="GO:0004658">
    <property type="term" value="F:propionyl-CoA carboxylase activity"/>
    <property type="evidence" value="ECO:0007669"/>
    <property type="project" value="UniProtKB-EC"/>
</dbReference>
<dbReference type="InterPro" id="IPR000089">
    <property type="entry name" value="Biotin_lipoyl"/>
</dbReference>
<evidence type="ECO:0000259" key="25">
    <source>
        <dbReference type="PROSITE" id="PS50968"/>
    </source>
</evidence>
<proteinExistence type="predicted"/>
<evidence type="ECO:0000256" key="8">
    <source>
        <dbReference type="ARBA" id="ARBA00022723"/>
    </source>
</evidence>
<evidence type="ECO:0000259" key="26">
    <source>
        <dbReference type="PROSITE" id="PS50975"/>
    </source>
</evidence>
<dbReference type="InterPro" id="IPR005481">
    <property type="entry name" value="BC-like_N"/>
</dbReference>
<evidence type="ECO:0000256" key="2">
    <source>
        <dbReference type="ARBA" id="ARBA00004305"/>
    </source>
</evidence>
<comment type="subcellular location">
    <subcellularLocation>
        <location evidence="2">Mitochondrion matrix</location>
    </subcellularLocation>
</comment>
<evidence type="ECO:0000256" key="17">
    <source>
        <dbReference type="ARBA" id="ARBA00023211"/>
    </source>
</evidence>
<dbReference type="SUPFAM" id="SSF51230">
    <property type="entry name" value="Single hybrid motif"/>
    <property type="match status" value="1"/>
</dbReference>
<dbReference type="EC" id="6.4.1.3" evidence="4"/>
<feature type="domain" description="ATP-grasp" evidence="26">
    <location>
        <begin position="181"/>
        <end position="377"/>
    </location>
</feature>
<keyword evidence="7" id="KW-0436">Ligase</keyword>
<comment type="subunit">
    <text evidence="23">The holoenzyme is a dodecamer composed of 6 PCCA/alpha subunits and 6 PCCB/beta subunits. Interacts (via the biotin carboxylation domain) with SIRT4. Interacts with SIRT3 and SIRT5.</text>
</comment>
<name>F7GFS4_MACMU</name>
<dbReference type="ExpressionAtlas" id="F7GFS4">
    <property type="expression patterns" value="baseline"/>
</dbReference>
<reference evidence="28" key="3">
    <citation type="submission" date="2025-08" db="UniProtKB">
        <authorList>
            <consortium name="Ensembl"/>
        </authorList>
    </citation>
    <scope>IDENTIFICATION</scope>
    <source>
        <strain evidence="28">17573</strain>
    </source>
</reference>
<dbReference type="InterPro" id="IPR050856">
    <property type="entry name" value="Biotin_carboxylase_complex"/>
</dbReference>
<dbReference type="Gene3D" id="3.30.1490.20">
    <property type="entry name" value="ATP-grasp fold, A domain"/>
    <property type="match status" value="1"/>
</dbReference>
<evidence type="ECO:0000256" key="18">
    <source>
        <dbReference type="ARBA" id="ARBA00023267"/>
    </source>
</evidence>
<accession>F7GFS4</accession>
<dbReference type="Pfam" id="PF18140">
    <property type="entry name" value="PCC_BT"/>
    <property type="match status" value="1"/>
</dbReference>
<dbReference type="PANTHER" id="PTHR18866">
    <property type="entry name" value="CARBOXYLASE:PYRUVATE/ACETYL-COA/PROPIONYL-COA CARBOXYLASE"/>
    <property type="match status" value="1"/>
</dbReference>
<dbReference type="FunFam" id="3.40.50.20:FF:000010">
    <property type="entry name" value="Propionyl-CoA carboxylase subunit alpha"/>
    <property type="match status" value="1"/>
</dbReference>
<dbReference type="PROSITE" id="PS00866">
    <property type="entry name" value="CPSASE_1"/>
    <property type="match status" value="1"/>
</dbReference>
<keyword evidence="15" id="KW-0443">Lipid metabolism</keyword>
<comment type="pathway">
    <text evidence="3">Metabolic intermediate metabolism; propanoyl-CoA degradation; succinyl-CoA from propanoyl-CoA: step 1/3.</text>
</comment>
<keyword evidence="13" id="KW-0442">Lipid degradation</keyword>
<evidence type="ECO:0000256" key="5">
    <source>
        <dbReference type="ARBA" id="ARBA00018058"/>
    </source>
</evidence>
<dbReference type="SUPFAM" id="SSF52440">
    <property type="entry name" value="PreATP-grasp domain"/>
    <property type="match status" value="1"/>
</dbReference>
<dbReference type="GeneTree" id="ENSGT00940000156083"/>
<dbReference type="PROSITE" id="PS50968">
    <property type="entry name" value="BIOTINYL_LIPOYL"/>
    <property type="match status" value="1"/>
</dbReference>
<keyword evidence="8" id="KW-0479">Metal-binding</keyword>
<dbReference type="InterPro" id="IPR011764">
    <property type="entry name" value="Biotin_carboxylation_dom"/>
</dbReference>
<evidence type="ECO:0000256" key="6">
    <source>
        <dbReference type="ARBA" id="ARBA00022553"/>
    </source>
</evidence>
<evidence type="ECO:0000256" key="1">
    <source>
        <dbReference type="ARBA" id="ARBA00001953"/>
    </source>
</evidence>
<reference evidence="28" key="4">
    <citation type="submission" date="2025-09" db="UniProtKB">
        <authorList>
            <consortium name="Ensembl"/>
        </authorList>
    </citation>
    <scope>IDENTIFICATION</scope>
    <source>
        <strain evidence="28">17573</strain>
    </source>
</reference>
<comment type="catalytic activity">
    <reaction evidence="20">
        <text>butanoyl-CoA + hydrogencarbonate + ATP = (2S)-ethylmalonyl-CoA + ADP + phosphate + H(+)</text>
        <dbReference type="Rhea" id="RHEA:59520"/>
        <dbReference type="ChEBI" id="CHEBI:15378"/>
        <dbReference type="ChEBI" id="CHEBI:17544"/>
        <dbReference type="ChEBI" id="CHEBI:30616"/>
        <dbReference type="ChEBI" id="CHEBI:43474"/>
        <dbReference type="ChEBI" id="CHEBI:57371"/>
        <dbReference type="ChEBI" id="CHEBI:60909"/>
        <dbReference type="ChEBI" id="CHEBI:456216"/>
    </reaction>
    <physiologicalReaction direction="left-to-right" evidence="20">
        <dbReference type="Rhea" id="RHEA:59521"/>
    </physiologicalReaction>
</comment>
<dbReference type="FunFam" id="3.30.470.20:FF:000028">
    <property type="entry name" value="Methylcrotonoyl-CoA carboxylase subunit alpha, mitochondrial"/>
    <property type="match status" value="1"/>
</dbReference>
<keyword evidence="9 24" id="KW-0547">Nucleotide-binding</keyword>
<dbReference type="GO" id="GO:0046872">
    <property type="term" value="F:metal ion binding"/>
    <property type="evidence" value="ECO:0007669"/>
    <property type="project" value="UniProtKB-KW"/>
</dbReference>
<dbReference type="Gene3D" id="3.30.700.30">
    <property type="match status" value="1"/>
</dbReference>
<dbReference type="GO" id="GO:0005524">
    <property type="term" value="F:ATP binding"/>
    <property type="evidence" value="ECO:0007669"/>
    <property type="project" value="UniProtKB-UniRule"/>
</dbReference>
<dbReference type="Pfam" id="PF00364">
    <property type="entry name" value="Biotin_lipoyl"/>
    <property type="match status" value="1"/>
</dbReference>
<evidence type="ECO:0000256" key="16">
    <source>
        <dbReference type="ARBA" id="ARBA00023128"/>
    </source>
</evidence>
<dbReference type="GO" id="GO:0005759">
    <property type="term" value="C:mitochondrial matrix"/>
    <property type="evidence" value="ECO:0007669"/>
    <property type="project" value="UniProtKB-SubCell"/>
</dbReference>
<evidence type="ECO:0000256" key="11">
    <source>
        <dbReference type="ARBA" id="ARBA00022842"/>
    </source>
</evidence>
<dbReference type="FunFam" id="3.30.1490.20:FF:000003">
    <property type="entry name" value="acetyl-CoA carboxylase isoform X1"/>
    <property type="match status" value="1"/>
</dbReference>
<dbReference type="InterPro" id="IPR011053">
    <property type="entry name" value="Single_hybrid_motif"/>
</dbReference>
<evidence type="ECO:0000313" key="28">
    <source>
        <dbReference type="Ensembl" id="ENSMMUP00000005991.4"/>
    </source>
</evidence>
<dbReference type="InterPro" id="IPR005482">
    <property type="entry name" value="Biotin_COase_C"/>
</dbReference>
<keyword evidence="17" id="KW-0464">Manganese</keyword>
<sequence>MAGLWVGTAALVAAGRHGRWPPQQLMLSAALRTLKHVPHYSRQRLMVSRNLGSVGYDPNEKTFDKILIANRGEIACRVIKTCKKMGIKTVAIHSDVDASSVHVKMADEAVCVGPAPTSKSYLNMDAIMEAIKKTRAQAVHPGYGFLSENKEFARCLAAEDVIFIGPDTHAIQAMGDKIESKLLAKKAEVNTIPGFDGVVKSELLSNSSLLLGYPVMIKASAGGGGKGMRIAWDDEETRDGFRLSSQEAASSFGDDRLLIEKFIDNPRHIEVQVLGDKHGNALWLNERECSIQRRNQKVVEEAPSIFLDAETRRAMGEQAVALARAVKYSSAGTVEFLVDSKKNFYFLEMNTRLQVEHPVTECITGLDLVQEMIRVAKGYPLRHKQADIPINGWAVECRVYAEDPYKSFGLPSIGRLSQYQEPLHLPGVRVDSGIQPGSDISIYYDPMISKLITYGSDRTEALKRMADALDNYVIRGVTHNIALLREVIINSRFVKGDISTKFLSDVYPDGFKGHMLTKSEKNQLLAIASSLFVAFQLRAQHFQENSRMPIIKPDIANWELSIKLHDKVHTVVASNSGSTFLVEVDGSKLNVTSTWNLALPLLSVSVDGTQRTVQCLSREAGGNMSIQFLGTVYKVNILTKLAAELNKFMLEKVTEDTSSVLRSPMPGVVVAVSVKPGDTVAEGQEICVIEAMKMQNSMTAGKTGTVKSVHCQAGDTVGEGDLLVELE</sequence>
<evidence type="ECO:0000256" key="23">
    <source>
        <dbReference type="ARBA" id="ARBA00066043"/>
    </source>
</evidence>
<feature type="domain" description="Lipoyl-binding" evidence="25">
    <location>
        <begin position="652"/>
        <end position="727"/>
    </location>
</feature>
<keyword evidence="16" id="KW-0496">Mitochondrion</keyword>
<evidence type="ECO:0000256" key="22">
    <source>
        <dbReference type="ARBA" id="ARBA00056148"/>
    </source>
</evidence>
<comment type="function">
    <text evidence="22">This is one of the 2 subunits of the biotin-dependent propionyl-CoA carboxylase (PCC), a mitochondrial enzyme involved in the catabolism of odd chain fatty acids, branched-chain amino acids isoleucine, threonine, methionine, and valine and other metabolites. Propionyl-CoA carboxylase catalyzes the carboxylation of propionyl-CoA/propanoyl-CoA to D-methylmalonyl-CoA/(S)-methylmalonyl-CoA. Within the holoenzyme, the alpha subunit catalyzes the ATP-dependent carboxylation of the biotin carried by the biotin carboxyl carrier (BCC) domain, while the beta subunit then transfers the carboxyl group from carboxylated biotin to propionyl-CoA. Propionyl-CoA carboxylase also significantly acts on butyryl-CoA/butanoyl-CoA, which is converted to ethylmalonyl-CoA/(2S)-ethylmalonyl-CoA. Other alternative minor substrates include (2E)-butenoyl-CoA/crotonoyl-CoA.</text>
</comment>
<dbReference type="SUPFAM" id="SSF56059">
    <property type="entry name" value="Glutathione synthetase ATP-binding domain-like"/>
    <property type="match status" value="1"/>
</dbReference>
<dbReference type="CDD" id="cd06850">
    <property type="entry name" value="biotinyl_domain"/>
    <property type="match status" value="1"/>
</dbReference>
<keyword evidence="10 24" id="KW-0067">ATP-binding</keyword>
<dbReference type="GO" id="GO:0016042">
    <property type="term" value="P:lipid catabolic process"/>
    <property type="evidence" value="ECO:0007669"/>
    <property type="project" value="UniProtKB-KW"/>
</dbReference>
<evidence type="ECO:0000256" key="19">
    <source>
        <dbReference type="ARBA" id="ARBA00031557"/>
    </source>
</evidence>
<comment type="cofactor">
    <cofactor evidence="1">
        <name>biotin</name>
        <dbReference type="ChEBI" id="CHEBI:57586"/>
    </cofactor>
</comment>
<dbReference type="NCBIfam" id="NF006367">
    <property type="entry name" value="PRK08591.1"/>
    <property type="match status" value="1"/>
</dbReference>
<dbReference type="SMART" id="SM00878">
    <property type="entry name" value="Biotin_carb_C"/>
    <property type="match status" value="1"/>
</dbReference>
<evidence type="ECO:0000256" key="12">
    <source>
        <dbReference type="ARBA" id="ARBA00022946"/>
    </source>
</evidence>
<dbReference type="Pfam" id="PF02786">
    <property type="entry name" value="CPSase_L_D2"/>
    <property type="match status" value="1"/>
</dbReference>
<dbReference type="Gene3D" id="3.40.50.20">
    <property type="match status" value="1"/>
</dbReference>
<dbReference type="InterPro" id="IPR041265">
    <property type="entry name" value="PCC_BT"/>
</dbReference>
<dbReference type="InterPro" id="IPR011761">
    <property type="entry name" value="ATP-grasp"/>
</dbReference>
<dbReference type="Ensembl" id="ENSMMUT00000006368.4">
    <property type="protein sequence ID" value="ENSMMUP00000005991.4"/>
    <property type="gene ID" value="ENSMMUG00000004493.4"/>
</dbReference>
<keyword evidence="14" id="KW-0007">Acetylation</keyword>
<dbReference type="InterPro" id="IPR001882">
    <property type="entry name" value="Biotin_BS"/>
</dbReference>
<protein>
    <recommendedName>
        <fullName evidence="5">Propionyl-CoA carboxylase alpha chain, mitochondrial</fullName>
        <ecNumber evidence="4">6.4.1.3</ecNumber>
    </recommendedName>
    <alternativeName>
        <fullName evidence="19">Propanoyl-CoA:carbon dioxide ligase subunit alpha</fullName>
    </alternativeName>
</protein>
<gene>
    <name evidence="28 30" type="primary">PCCA</name>
</gene>
<dbReference type="SUPFAM" id="SSF51246">
    <property type="entry name" value="Rudiment single hybrid motif"/>
    <property type="match status" value="1"/>
</dbReference>
<dbReference type="InterPro" id="IPR016185">
    <property type="entry name" value="PreATP-grasp_dom_sf"/>
</dbReference>
<evidence type="ECO:0000259" key="27">
    <source>
        <dbReference type="PROSITE" id="PS50979"/>
    </source>
</evidence>
<evidence type="ECO:0000256" key="13">
    <source>
        <dbReference type="ARBA" id="ARBA00022963"/>
    </source>
</evidence>
<feature type="domain" description="Biotin carboxylation" evidence="27">
    <location>
        <begin position="62"/>
        <end position="508"/>
    </location>
</feature>
<keyword evidence="29" id="KW-1185">Reference proteome</keyword>
<evidence type="ECO:0000256" key="4">
    <source>
        <dbReference type="ARBA" id="ARBA00013050"/>
    </source>
</evidence>
<evidence type="ECO:0000256" key="9">
    <source>
        <dbReference type="ARBA" id="ARBA00022741"/>
    </source>
</evidence>
<keyword evidence="6" id="KW-0597">Phosphoprotein</keyword>
<dbReference type="Bgee" id="ENSMMUG00000004493">
    <property type="expression patterns" value="Expressed in liver and 22 other cell types or tissues"/>
</dbReference>
<dbReference type="InterPro" id="IPR005479">
    <property type="entry name" value="CPAse_ATP-bd"/>
</dbReference>
<reference evidence="28" key="2">
    <citation type="submission" date="2019-01" db="EMBL/GenBank/DDBJ databases">
        <authorList>
            <person name="Graves T."/>
            <person name="Eichler E.E."/>
            <person name="Wilson R.K."/>
        </authorList>
    </citation>
    <scope>NUCLEOTIDE SEQUENCE [LARGE SCALE GENOMIC DNA]</scope>
    <source>
        <strain evidence="28">17573</strain>
    </source>
</reference>
<evidence type="ECO:0000256" key="15">
    <source>
        <dbReference type="ARBA" id="ARBA00023098"/>
    </source>
</evidence>
<dbReference type="Gene3D" id="3.30.470.20">
    <property type="entry name" value="ATP-grasp fold, B domain"/>
    <property type="match status" value="1"/>
</dbReference>
<dbReference type="Pfam" id="PF02785">
    <property type="entry name" value="Biotin_carb_C"/>
    <property type="match status" value="1"/>
</dbReference>
<dbReference type="AlphaFoldDB" id="F7GFS4"/>